<protein>
    <recommendedName>
        <fullName evidence="3">Cytochrome p450</fullName>
    </recommendedName>
</protein>
<name>A0ABR3U5J0_9PEZI</name>
<dbReference type="EMBL" id="JAKEKT020000001">
    <property type="protein sequence ID" value="KAL1652288.1"/>
    <property type="molecule type" value="Genomic_DNA"/>
</dbReference>
<evidence type="ECO:0000313" key="2">
    <source>
        <dbReference type="Proteomes" id="UP001521184"/>
    </source>
</evidence>
<comment type="caution">
    <text evidence="1">The sequence shown here is derived from an EMBL/GenBank/DDBJ whole genome shotgun (WGS) entry which is preliminary data.</text>
</comment>
<evidence type="ECO:0000313" key="1">
    <source>
        <dbReference type="EMBL" id="KAL1652288.1"/>
    </source>
</evidence>
<accession>A0ABR3U5J0</accession>
<dbReference type="Proteomes" id="UP001521184">
    <property type="component" value="Unassembled WGS sequence"/>
</dbReference>
<proteinExistence type="predicted"/>
<reference evidence="1 2" key="1">
    <citation type="journal article" date="2023" name="Plant Dis.">
        <title>First Report of Diplodia intermedia Causing Canker and Dieback Diseases on Apple Trees in Canada.</title>
        <authorList>
            <person name="Ellouze W."/>
            <person name="Ilyukhin E."/>
            <person name="Sulman M."/>
            <person name="Ali S."/>
        </authorList>
    </citation>
    <scope>NUCLEOTIDE SEQUENCE [LARGE SCALE GENOMIC DNA]</scope>
    <source>
        <strain evidence="1 2">M45-28</strain>
    </source>
</reference>
<organism evidence="1 2">
    <name type="scientific">Diplodia intermedia</name>
    <dbReference type="NCBI Taxonomy" id="856260"/>
    <lineage>
        <taxon>Eukaryota</taxon>
        <taxon>Fungi</taxon>
        <taxon>Dikarya</taxon>
        <taxon>Ascomycota</taxon>
        <taxon>Pezizomycotina</taxon>
        <taxon>Dothideomycetes</taxon>
        <taxon>Dothideomycetes incertae sedis</taxon>
        <taxon>Botryosphaeriales</taxon>
        <taxon>Botryosphaeriaceae</taxon>
        <taxon>Diplodia</taxon>
    </lineage>
</organism>
<gene>
    <name evidence="1" type="ORF">SLS58_000415</name>
</gene>
<sequence>MHPTQDNITSYMDDKVHTRVRQALAPGYSGRDAQARHLPYLQACIKETPRSFRPKLVLRFGWELADVKDEEEEAWEKVGAEKKDFRLETKWEDL</sequence>
<evidence type="ECO:0008006" key="3">
    <source>
        <dbReference type="Google" id="ProtNLM"/>
    </source>
</evidence>
<keyword evidence="2" id="KW-1185">Reference proteome</keyword>